<gene>
    <name evidence="1" type="ORF">J3359_10775</name>
</gene>
<name>A0A975CP67_9FLAO</name>
<dbReference type="EMBL" id="CP071869">
    <property type="protein sequence ID" value="QTE21312.1"/>
    <property type="molecule type" value="Genomic_DNA"/>
</dbReference>
<evidence type="ECO:0000313" key="2">
    <source>
        <dbReference type="Proteomes" id="UP000663920"/>
    </source>
</evidence>
<accession>A0A975CP67</accession>
<organism evidence="1 2">
    <name type="scientific">Polaribacter cellanae</name>
    <dbReference type="NCBI Taxonomy" id="2818493"/>
    <lineage>
        <taxon>Bacteria</taxon>
        <taxon>Pseudomonadati</taxon>
        <taxon>Bacteroidota</taxon>
        <taxon>Flavobacteriia</taxon>
        <taxon>Flavobacteriales</taxon>
        <taxon>Flavobacteriaceae</taxon>
    </lineage>
</organism>
<proteinExistence type="predicted"/>
<protein>
    <submittedName>
        <fullName evidence="1">Uncharacterized protein</fullName>
    </submittedName>
</protein>
<dbReference type="RefSeq" id="WP_208076871.1">
    <property type="nucleotide sequence ID" value="NZ_CP071869.1"/>
</dbReference>
<dbReference type="Proteomes" id="UP000663920">
    <property type="component" value="Chromosome"/>
</dbReference>
<sequence>MADYYRGAIEKGLRDYATSIGKTFPDQLYKDLAWFRLQGTKAWSEMYADLVYREKEQDRIKNSINNFNKTGTNECQ</sequence>
<evidence type="ECO:0000313" key="1">
    <source>
        <dbReference type="EMBL" id="QTE21312.1"/>
    </source>
</evidence>
<reference evidence="1 2" key="1">
    <citation type="submission" date="2021-03" db="EMBL/GenBank/DDBJ databases">
        <title>Complete genome of Polaribacter_sp.SM13.</title>
        <authorList>
            <person name="Jeong S.W."/>
            <person name="Bae J.W."/>
        </authorList>
    </citation>
    <scope>NUCLEOTIDE SEQUENCE [LARGE SCALE GENOMIC DNA]</scope>
    <source>
        <strain evidence="1 2">SM13</strain>
    </source>
</reference>
<dbReference type="KEGG" id="pcea:J3359_10775"/>
<dbReference type="AlphaFoldDB" id="A0A975CP67"/>
<keyword evidence="2" id="KW-1185">Reference proteome</keyword>